<evidence type="ECO:0000313" key="10">
    <source>
        <dbReference type="Proteomes" id="UP000077115"/>
    </source>
</evidence>
<dbReference type="InterPro" id="IPR055089">
    <property type="entry name" value="COP9_N"/>
</dbReference>
<dbReference type="PANTHER" id="PTHR10758:SF1">
    <property type="entry name" value="COP9 SIGNALOSOME COMPLEX SUBUNIT 3"/>
    <property type="match status" value="1"/>
</dbReference>
<dbReference type="AlphaFoldDB" id="A0A177WYK5"/>
<dbReference type="InterPro" id="IPR000717">
    <property type="entry name" value="PCI_dom"/>
</dbReference>
<accession>A0A177WYK5</accession>
<dbReference type="eggNOG" id="KOG2582">
    <property type="taxonomic scope" value="Eukaryota"/>
</dbReference>
<dbReference type="STRING" id="403673.A0A177WYK5"/>
<sequence>MAVASSSVYGRLLAFAYKLALEFNPLQLRIASHALVQLGESISQCAISSGHPPAAIRIFSLLCTKLNSTTFTAESNINSVHLTPLHVLLLKHCLLSKNYKAGHEALKVEITDMASPIAPIRIQDFMLYHYYGGLIHIGNKHFTCAMQFFELCLGVPSDIPSAIQIEAYKRFILVSLLANGALLLPKTVSPVVARVCKSLTLQYAEFATAYSSHSLARATTKASQYASKFETDKTNGLVHQCLADLVRRKIRKLTDTYLTLSLGDITRAVGLNELDVMTGSESTLEAEAHVVRMIDDRQILATISHLDGGMVSFHDVFNGLDTLSTTATLEDQIATLMARDTDAQILDRKIGLSQNYLQKTIQDKARPLMNTEDETKKGAWNA</sequence>
<keyword evidence="7" id="KW-0539">Nucleus</keyword>
<evidence type="ECO:0000256" key="5">
    <source>
        <dbReference type="ARBA" id="ARBA00022490"/>
    </source>
</evidence>
<feature type="domain" description="PCI" evidence="8">
    <location>
        <begin position="144"/>
        <end position="317"/>
    </location>
</feature>
<keyword evidence="6" id="KW-0736">Signalosome</keyword>
<dbReference type="GO" id="GO:0008180">
    <property type="term" value="C:COP9 signalosome"/>
    <property type="evidence" value="ECO:0007669"/>
    <property type="project" value="UniProtKB-KW"/>
</dbReference>
<dbReference type="Pfam" id="PF22788">
    <property type="entry name" value="COP9_hel_rpt"/>
    <property type="match status" value="1"/>
</dbReference>
<protein>
    <recommendedName>
        <fullName evidence="4">COP9 signalosome complex subunit 3</fullName>
    </recommendedName>
</protein>
<dbReference type="GO" id="GO:0005737">
    <property type="term" value="C:cytoplasm"/>
    <property type="evidence" value="ECO:0007669"/>
    <property type="project" value="UniProtKB-SubCell"/>
</dbReference>
<evidence type="ECO:0000256" key="7">
    <source>
        <dbReference type="ARBA" id="ARBA00023242"/>
    </source>
</evidence>
<evidence type="ECO:0000256" key="1">
    <source>
        <dbReference type="ARBA" id="ARBA00004123"/>
    </source>
</evidence>
<gene>
    <name evidence="9" type="ORF">BDEG_28357</name>
</gene>
<dbReference type="Pfam" id="PF01399">
    <property type="entry name" value="PCI"/>
    <property type="match status" value="1"/>
</dbReference>
<dbReference type="OrthoDB" id="29061at2759"/>
<evidence type="ECO:0000256" key="6">
    <source>
        <dbReference type="ARBA" id="ARBA00022790"/>
    </source>
</evidence>
<reference evidence="9 10" key="2">
    <citation type="submission" date="2016-05" db="EMBL/GenBank/DDBJ databases">
        <title>Lineage-specific infection strategies underlie the spectrum of fungal disease in amphibians.</title>
        <authorList>
            <person name="Cuomo C.A."/>
            <person name="Farrer R.A."/>
            <person name="James T."/>
            <person name="Longcore J."/>
            <person name="Birren B."/>
        </authorList>
    </citation>
    <scope>NUCLEOTIDE SEQUENCE [LARGE SCALE GENOMIC DNA]</scope>
    <source>
        <strain evidence="9 10">JEL423</strain>
    </source>
</reference>
<comment type="subcellular location">
    <subcellularLocation>
        <location evidence="2">Cytoplasm</location>
    </subcellularLocation>
    <subcellularLocation>
        <location evidence="1">Nucleus</location>
    </subcellularLocation>
</comment>
<dbReference type="PROSITE" id="PS50250">
    <property type="entry name" value="PCI"/>
    <property type="match status" value="1"/>
</dbReference>
<dbReference type="Proteomes" id="UP000077115">
    <property type="component" value="Unassembled WGS sequence"/>
</dbReference>
<evidence type="ECO:0000256" key="3">
    <source>
        <dbReference type="ARBA" id="ARBA00007084"/>
    </source>
</evidence>
<dbReference type="GO" id="GO:0006511">
    <property type="term" value="P:ubiquitin-dependent protein catabolic process"/>
    <property type="evidence" value="ECO:0007669"/>
    <property type="project" value="TreeGrafter"/>
</dbReference>
<comment type="similarity">
    <text evidence="3">Belongs to the CSN3 family.</text>
</comment>
<name>A0A177WYK5_BATDL</name>
<proteinExistence type="inferred from homology"/>
<keyword evidence="5" id="KW-0963">Cytoplasm</keyword>
<evidence type="ECO:0000256" key="2">
    <source>
        <dbReference type="ARBA" id="ARBA00004496"/>
    </source>
</evidence>
<evidence type="ECO:0000256" key="4">
    <source>
        <dbReference type="ARBA" id="ARBA00014878"/>
    </source>
</evidence>
<dbReference type="EMBL" id="DS022315">
    <property type="protein sequence ID" value="OAJ45199.1"/>
    <property type="molecule type" value="Genomic_DNA"/>
</dbReference>
<dbReference type="InterPro" id="IPR050756">
    <property type="entry name" value="CSN3"/>
</dbReference>
<organism evidence="9 10">
    <name type="scientific">Batrachochytrium dendrobatidis (strain JEL423)</name>
    <dbReference type="NCBI Taxonomy" id="403673"/>
    <lineage>
        <taxon>Eukaryota</taxon>
        <taxon>Fungi</taxon>
        <taxon>Fungi incertae sedis</taxon>
        <taxon>Chytridiomycota</taxon>
        <taxon>Chytridiomycota incertae sedis</taxon>
        <taxon>Chytridiomycetes</taxon>
        <taxon>Rhizophydiales</taxon>
        <taxon>Rhizophydiales incertae sedis</taxon>
        <taxon>Batrachochytrium</taxon>
    </lineage>
</organism>
<reference evidence="9 10" key="1">
    <citation type="submission" date="2006-10" db="EMBL/GenBank/DDBJ databases">
        <title>The Genome Sequence of Batrachochytrium dendrobatidis JEL423.</title>
        <authorList>
            <consortium name="The Broad Institute Genome Sequencing Platform"/>
            <person name="Birren B."/>
            <person name="Lander E."/>
            <person name="Galagan J."/>
            <person name="Cuomo C."/>
            <person name="Devon K."/>
            <person name="Jaffe D."/>
            <person name="Butler J."/>
            <person name="Alvarez P."/>
            <person name="Gnerre S."/>
            <person name="Grabherr M."/>
            <person name="Kleber M."/>
            <person name="Mauceli E."/>
            <person name="Brockman W."/>
            <person name="Young S."/>
            <person name="LaButti K."/>
            <person name="Sykes S."/>
            <person name="DeCaprio D."/>
            <person name="Crawford M."/>
            <person name="Koehrsen M."/>
            <person name="Engels R."/>
            <person name="Montgomery P."/>
            <person name="Pearson M."/>
            <person name="Howarth C."/>
            <person name="Larson L."/>
            <person name="White J."/>
            <person name="O'Leary S."/>
            <person name="Kodira C."/>
            <person name="Zeng Q."/>
            <person name="Yandava C."/>
            <person name="Alvarado L."/>
            <person name="Longcore J."/>
            <person name="James T."/>
        </authorList>
    </citation>
    <scope>NUCLEOTIDE SEQUENCE [LARGE SCALE GENOMIC DNA]</scope>
    <source>
        <strain evidence="9 10">JEL423</strain>
    </source>
</reference>
<dbReference type="PANTHER" id="PTHR10758">
    <property type="entry name" value="26S PROTEASOME NON-ATPASE REGULATORY SUBUNIT 3/COP9 SIGNALOSOME COMPLEX SUBUNIT 3"/>
    <property type="match status" value="1"/>
</dbReference>
<dbReference type="VEuPathDB" id="FungiDB:BDEG_28357"/>
<evidence type="ECO:0000313" key="9">
    <source>
        <dbReference type="EMBL" id="OAJ45199.1"/>
    </source>
</evidence>
<evidence type="ECO:0000259" key="8">
    <source>
        <dbReference type="PROSITE" id="PS50250"/>
    </source>
</evidence>